<feature type="domain" description="BTB" evidence="3">
    <location>
        <begin position="8"/>
        <end position="51"/>
    </location>
</feature>
<dbReference type="Gene3D" id="1.25.40.420">
    <property type="match status" value="1"/>
</dbReference>
<keyword evidence="2" id="KW-0677">Repeat</keyword>
<reference evidence="4" key="1">
    <citation type="submission" date="2022-11" db="EMBL/GenBank/DDBJ databases">
        <title>Centuries of genome instability and evolution in soft-shell clam transmissible cancer (bioRxiv).</title>
        <authorList>
            <person name="Hart S.F.M."/>
            <person name="Yonemitsu M.A."/>
            <person name="Giersch R.M."/>
            <person name="Beal B.F."/>
            <person name="Arriagada G."/>
            <person name="Davis B.W."/>
            <person name="Ostrander E.A."/>
            <person name="Goff S.P."/>
            <person name="Metzger M.J."/>
        </authorList>
    </citation>
    <scope>NUCLEOTIDE SEQUENCE</scope>
    <source>
        <strain evidence="4">MELC-2E11</strain>
        <tissue evidence="4">Siphon/mantle</tissue>
    </source>
</reference>
<gene>
    <name evidence="4" type="ORF">MAR_038021</name>
</gene>
<dbReference type="Gene3D" id="3.30.710.10">
    <property type="entry name" value="Potassium Channel Kv1.1, Chain A"/>
    <property type="match status" value="1"/>
</dbReference>
<protein>
    <submittedName>
        <fullName evidence="4">KLH17-like protein</fullName>
    </submittedName>
</protein>
<keyword evidence="1" id="KW-0880">Kelch repeat</keyword>
<dbReference type="PANTHER" id="PTHR45632:SF3">
    <property type="entry name" value="KELCH-LIKE PROTEIN 32"/>
    <property type="match status" value="1"/>
</dbReference>
<evidence type="ECO:0000259" key="3">
    <source>
        <dbReference type="PROSITE" id="PS50097"/>
    </source>
</evidence>
<dbReference type="Proteomes" id="UP001164746">
    <property type="component" value="Chromosome 13"/>
</dbReference>
<evidence type="ECO:0000256" key="1">
    <source>
        <dbReference type="ARBA" id="ARBA00022441"/>
    </source>
</evidence>
<dbReference type="PROSITE" id="PS50097">
    <property type="entry name" value="BTB"/>
    <property type="match status" value="1"/>
</dbReference>
<dbReference type="SUPFAM" id="SSF117281">
    <property type="entry name" value="Kelch motif"/>
    <property type="match status" value="1"/>
</dbReference>
<evidence type="ECO:0000256" key="2">
    <source>
        <dbReference type="ARBA" id="ARBA00022737"/>
    </source>
</evidence>
<dbReference type="SUPFAM" id="SSF54695">
    <property type="entry name" value="POZ domain"/>
    <property type="match status" value="1"/>
</dbReference>
<accession>A0ABY7FQD2</accession>
<dbReference type="InterPro" id="IPR000210">
    <property type="entry name" value="BTB/POZ_dom"/>
</dbReference>
<evidence type="ECO:0000313" key="5">
    <source>
        <dbReference type="Proteomes" id="UP001164746"/>
    </source>
</evidence>
<dbReference type="EMBL" id="CP111024">
    <property type="protein sequence ID" value="WAR24352.1"/>
    <property type="molecule type" value="Genomic_DNA"/>
</dbReference>
<dbReference type="Gene3D" id="2.120.10.80">
    <property type="entry name" value="Kelch-type beta propeller"/>
    <property type="match status" value="1"/>
</dbReference>
<organism evidence="4 5">
    <name type="scientific">Mya arenaria</name>
    <name type="common">Soft-shell clam</name>
    <dbReference type="NCBI Taxonomy" id="6604"/>
    <lineage>
        <taxon>Eukaryota</taxon>
        <taxon>Metazoa</taxon>
        <taxon>Spiralia</taxon>
        <taxon>Lophotrochozoa</taxon>
        <taxon>Mollusca</taxon>
        <taxon>Bivalvia</taxon>
        <taxon>Autobranchia</taxon>
        <taxon>Heteroconchia</taxon>
        <taxon>Euheterodonta</taxon>
        <taxon>Imparidentia</taxon>
        <taxon>Neoheterodontei</taxon>
        <taxon>Myida</taxon>
        <taxon>Myoidea</taxon>
        <taxon>Myidae</taxon>
        <taxon>Mya</taxon>
    </lineage>
</organism>
<dbReference type="PANTHER" id="PTHR45632">
    <property type="entry name" value="LD33804P"/>
    <property type="match status" value="1"/>
</dbReference>
<sequence>MDQKAASSLVNLNVDGKLLTCPRDVLVRESDYFRAMFDSNMMESNTKSVTLHGQMKSAIDTCEGYFLTALDDSNCFELADLAKANILHRLYNEAKRHSLFYFQSVRKYPQFLELNAVPLKQYLSSCYLNCKTEIEIVDAINDWLNHDKGSHCLTARAWMKDKSSLGDLSLHMNRSDVLRGKFVNEVWKYDGFHGEWTSLHNFPKSCYDSGMTYTSDRIFVTTPSVYVYTLRTNTWASVCEDKIASEWITTQITPLEYDGDLYLCPKDGFKLCSDCFNVDENEIYRSADGWSVFDLQKYETKLGIQSMTFFNQTYYSVTHDGVLWKGNLFSDRLTLKRLNKEHELIGHYKPIAVPSYPYFKISEDCSNTEDCKTF</sequence>
<evidence type="ECO:0000313" key="4">
    <source>
        <dbReference type="EMBL" id="WAR24352.1"/>
    </source>
</evidence>
<name>A0ABY7FQD2_MYAAR</name>
<keyword evidence="5" id="KW-1185">Reference proteome</keyword>
<dbReference type="Pfam" id="PF07707">
    <property type="entry name" value="BACK"/>
    <property type="match status" value="1"/>
</dbReference>
<dbReference type="InterPro" id="IPR011705">
    <property type="entry name" value="BACK"/>
</dbReference>
<dbReference type="SMART" id="SM00875">
    <property type="entry name" value="BACK"/>
    <property type="match status" value="1"/>
</dbReference>
<proteinExistence type="predicted"/>
<dbReference type="InterPro" id="IPR011333">
    <property type="entry name" value="SKP1/BTB/POZ_sf"/>
</dbReference>
<dbReference type="InterPro" id="IPR015915">
    <property type="entry name" value="Kelch-typ_b-propeller"/>
</dbReference>